<dbReference type="Proteomes" id="UP000254000">
    <property type="component" value="Unassembled WGS sequence"/>
</dbReference>
<dbReference type="SUPFAM" id="SSF52540">
    <property type="entry name" value="P-loop containing nucleoside triphosphate hydrolases"/>
    <property type="match status" value="1"/>
</dbReference>
<proteinExistence type="predicted"/>
<comment type="caution">
    <text evidence="1">The sequence shown here is derived from an EMBL/GenBank/DDBJ whole genome shotgun (WGS) entry which is preliminary data.</text>
</comment>
<dbReference type="Gene3D" id="3.40.50.300">
    <property type="entry name" value="P-loop containing nucleotide triphosphate hydrolases"/>
    <property type="match status" value="1"/>
</dbReference>
<keyword evidence="2" id="KW-1185">Reference proteome</keyword>
<dbReference type="PANTHER" id="PTHR39206:SF1">
    <property type="entry name" value="SLL8004 PROTEIN"/>
    <property type="match status" value="1"/>
</dbReference>
<dbReference type="OrthoDB" id="9791543at2"/>
<dbReference type="Pfam" id="PF13671">
    <property type="entry name" value="AAA_33"/>
    <property type="match status" value="1"/>
</dbReference>
<sequence>MPRHAVGNVQLGVPRPSREQGRRGLLCGGVHLLPPKEAAGAHRARRVLMDRPRYILFAGVNGAGKSTLFKSGLWDRTSVSEAMPRVNSDEILASHGWEWEDRAAQLQAGREALALVRSCLDARTSFNQESTLTGHSIMKTIASARQRGFRVVLYYVGVGDPEIANRRIERRVEFGGHGVDPETVRRRARASLDNLVKAVPLCDEVFLFDNTYLLKPVARIACGDLVRYELENAGVSWPDEVMRRLIAADAWAGWQD</sequence>
<accession>A0A369LSG8</accession>
<evidence type="ECO:0000313" key="2">
    <source>
        <dbReference type="Proteomes" id="UP000254000"/>
    </source>
</evidence>
<evidence type="ECO:0000313" key="1">
    <source>
        <dbReference type="EMBL" id="RDB62491.1"/>
    </source>
</evidence>
<dbReference type="PANTHER" id="PTHR39206">
    <property type="entry name" value="SLL8004 PROTEIN"/>
    <property type="match status" value="1"/>
</dbReference>
<organism evidence="1 2">
    <name type="scientific">Gordonibacter pamelaeae</name>
    <dbReference type="NCBI Taxonomy" id="471189"/>
    <lineage>
        <taxon>Bacteria</taxon>
        <taxon>Bacillati</taxon>
        <taxon>Actinomycetota</taxon>
        <taxon>Coriobacteriia</taxon>
        <taxon>Eggerthellales</taxon>
        <taxon>Eggerthellaceae</taxon>
        <taxon>Gordonibacter</taxon>
    </lineage>
</organism>
<dbReference type="AlphaFoldDB" id="A0A369LSG8"/>
<dbReference type="InterPro" id="IPR027417">
    <property type="entry name" value="P-loop_NTPase"/>
</dbReference>
<name>A0A369LSG8_9ACTN</name>
<gene>
    <name evidence="1" type="ORF">C1877_13335</name>
</gene>
<reference evidence="1 2" key="1">
    <citation type="journal article" date="2018" name="Elife">
        <title>Discovery and characterization of a prevalent human gut bacterial enzyme sufficient for the inactivation of a family of plant toxins.</title>
        <authorList>
            <person name="Koppel N."/>
            <person name="Bisanz J.E."/>
            <person name="Pandelia M.E."/>
            <person name="Turnbaugh P.J."/>
            <person name="Balskus E.P."/>
        </authorList>
    </citation>
    <scope>NUCLEOTIDE SEQUENCE [LARGE SCALE GENOMIC DNA]</scope>
    <source>
        <strain evidence="1 2">3C</strain>
    </source>
</reference>
<dbReference type="EMBL" id="PPTS01000009">
    <property type="protein sequence ID" value="RDB62491.1"/>
    <property type="molecule type" value="Genomic_DNA"/>
</dbReference>
<protein>
    <submittedName>
        <fullName evidence="1">Uncharacterized protein</fullName>
    </submittedName>
</protein>